<evidence type="ECO:0000256" key="4">
    <source>
        <dbReference type="ARBA" id="ARBA00023163"/>
    </source>
</evidence>
<dbReference type="InterPro" id="IPR014327">
    <property type="entry name" value="RNA_pol_sigma70_bacteroid"/>
</dbReference>
<evidence type="ECO:0000259" key="5">
    <source>
        <dbReference type="SMART" id="SM00421"/>
    </source>
</evidence>
<accession>A0A653XW05</accession>
<dbReference type="InterPro" id="IPR036388">
    <property type="entry name" value="WH-like_DNA-bd_sf"/>
</dbReference>
<feature type="domain" description="HTH luxR-type" evidence="5">
    <location>
        <begin position="135"/>
        <end position="193"/>
    </location>
</feature>
<dbReference type="SMART" id="SM00421">
    <property type="entry name" value="HTH_LUXR"/>
    <property type="match status" value="1"/>
</dbReference>
<reference evidence="6 7" key="1">
    <citation type="submission" date="2019-10" db="EMBL/GenBank/DDBJ databases">
        <authorList>
            <person name="Karimi E."/>
        </authorList>
    </citation>
    <scope>NUCLEOTIDE SEQUENCE [LARGE SCALE GENOMIC DNA]</scope>
    <source>
        <strain evidence="6 7">Sphingobacterium sp. 8BC</strain>
    </source>
</reference>
<evidence type="ECO:0000256" key="3">
    <source>
        <dbReference type="ARBA" id="ARBA00023082"/>
    </source>
</evidence>
<organism evidence="6 7">
    <name type="scientific">Sphingobacterium multivorum</name>
    <dbReference type="NCBI Taxonomy" id="28454"/>
    <lineage>
        <taxon>Bacteria</taxon>
        <taxon>Pseudomonadati</taxon>
        <taxon>Bacteroidota</taxon>
        <taxon>Sphingobacteriia</taxon>
        <taxon>Sphingobacteriales</taxon>
        <taxon>Sphingobacteriaceae</taxon>
        <taxon>Sphingobacterium</taxon>
    </lineage>
</organism>
<name>A0A653XW05_SPHMU</name>
<dbReference type="Gene3D" id="1.10.1740.10">
    <property type="match status" value="1"/>
</dbReference>
<dbReference type="Proteomes" id="UP000432350">
    <property type="component" value="Unassembled WGS sequence"/>
</dbReference>
<evidence type="ECO:0000313" key="6">
    <source>
        <dbReference type="EMBL" id="VXC34309.1"/>
    </source>
</evidence>
<dbReference type="InterPro" id="IPR000792">
    <property type="entry name" value="Tscrpt_reg_LuxR_C"/>
</dbReference>
<sequence length="201" mass="23742">MEGFYSETQAGAQDSVLIARIKKGDEEAFTIFYKRHFSKMYLAAVHLLKEEDMANDAVQELVMELWHRPERIDSTGNIKGYLYTVLRNRILSNMNRSKYFNEYVSSYLAFQHQNTCDTEETVLLRELERILEEKIALLPPKMQAVYQLSRDGKLSNKEIAEQLNITEGTVKQHKHQAMRILRSKFPRLLLFFLFFYNEDIF</sequence>
<dbReference type="InterPro" id="IPR013324">
    <property type="entry name" value="RNA_pol_sigma_r3/r4-like"/>
</dbReference>
<dbReference type="PANTHER" id="PTHR43133:SF46">
    <property type="entry name" value="RNA POLYMERASE SIGMA-70 FACTOR ECF SUBFAMILY"/>
    <property type="match status" value="1"/>
</dbReference>
<dbReference type="Pfam" id="PF04542">
    <property type="entry name" value="Sigma70_r2"/>
    <property type="match status" value="1"/>
</dbReference>
<dbReference type="SUPFAM" id="SSF88659">
    <property type="entry name" value="Sigma3 and sigma4 domains of RNA polymerase sigma factors"/>
    <property type="match status" value="1"/>
</dbReference>
<evidence type="ECO:0000256" key="2">
    <source>
        <dbReference type="ARBA" id="ARBA00023015"/>
    </source>
</evidence>
<keyword evidence="4" id="KW-0804">Transcription</keyword>
<dbReference type="AlphaFoldDB" id="A0A653XW05"/>
<dbReference type="InterPro" id="IPR013249">
    <property type="entry name" value="RNA_pol_sigma70_r4_t2"/>
</dbReference>
<dbReference type="RefSeq" id="WP_159332671.1">
    <property type="nucleotide sequence ID" value="NZ_LR733857.1"/>
</dbReference>
<dbReference type="InterPro" id="IPR007627">
    <property type="entry name" value="RNA_pol_sigma70_r2"/>
</dbReference>
<dbReference type="InterPro" id="IPR014284">
    <property type="entry name" value="RNA_pol_sigma-70_dom"/>
</dbReference>
<proteinExistence type="inferred from homology"/>
<dbReference type="Gene3D" id="1.10.10.10">
    <property type="entry name" value="Winged helix-like DNA-binding domain superfamily/Winged helix DNA-binding domain"/>
    <property type="match status" value="1"/>
</dbReference>
<comment type="similarity">
    <text evidence="1">Belongs to the sigma-70 factor family. ECF subfamily.</text>
</comment>
<dbReference type="CDD" id="cd06171">
    <property type="entry name" value="Sigma70_r4"/>
    <property type="match status" value="1"/>
</dbReference>
<dbReference type="InterPro" id="IPR013325">
    <property type="entry name" value="RNA_pol_sigma_r2"/>
</dbReference>
<evidence type="ECO:0000313" key="7">
    <source>
        <dbReference type="Proteomes" id="UP000432350"/>
    </source>
</evidence>
<protein>
    <submittedName>
        <fullName evidence="6">RNA polymerase sigma-70 factor, ECF subfamily</fullName>
    </submittedName>
</protein>
<dbReference type="SUPFAM" id="SSF88946">
    <property type="entry name" value="Sigma2 domain of RNA polymerase sigma factors"/>
    <property type="match status" value="1"/>
</dbReference>
<evidence type="ECO:0000256" key="1">
    <source>
        <dbReference type="ARBA" id="ARBA00010641"/>
    </source>
</evidence>
<dbReference type="NCBIfam" id="TIGR02937">
    <property type="entry name" value="sigma70-ECF"/>
    <property type="match status" value="1"/>
</dbReference>
<dbReference type="GO" id="GO:0003677">
    <property type="term" value="F:DNA binding"/>
    <property type="evidence" value="ECO:0007669"/>
    <property type="project" value="InterPro"/>
</dbReference>
<dbReference type="GO" id="GO:0006352">
    <property type="term" value="P:DNA-templated transcription initiation"/>
    <property type="evidence" value="ECO:0007669"/>
    <property type="project" value="InterPro"/>
</dbReference>
<dbReference type="PANTHER" id="PTHR43133">
    <property type="entry name" value="RNA POLYMERASE ECF-TYPE SIGMA FACTO"/>
    <property type="match status" value="1"/>
</dbReference>
<keyword evidence="3" id="KW-0731">Sigma factor</keyword>
<dbReference type="NCBIfam" id="TIGR02985">
    <property type="entry name" value="Sig70_bacteroi1"/>
    <property type="match status" value="1"/>
</dbReference>
<dbReference type="Pfam" id="PF08281">
    <property type="entry name" value="Sigma70_r4_2"/>
    <property type="match status" value="1"/>
</dbReference>
<keyword evidence="2" id="KW-0805">Transcription regulation</keyword>
<dbReference type="EMBL" id="CABWMV010000001">
    <property type="protein sequence ID" value="VXC34309.1"/>
    <property type="molecule type" value="Genomic_DNA"/>
</dbReference>
<dbReference type="InterPro" id="IPR039425">
    <property type="entry name" value="RNA_pol_sigma-70-like"/>
</dbReference>
<dbReference type="GO" id="GO:0016987">
    <property type="term" value="F:sigma factor activity"/>
    <property type="evidence" value="ECO:0007669"/>
    <property type="project" value="UniProtKB-KW"/>
</dbReference>
<gene>
    <name evidence="6" type="ORF">SPHINGO8BC_10163</name>
</gene>